<accession>A0A916YXG9</accession>
<name>A0A916YXG9_9BACL</name>
<feature type="transmembrane region" description="Helical" evidence="7">
    <location>
        <begin position="48"/>
        <end position="77"/>
    </location>
</feature>
<evidence type="ECO:0000256" key="3">
    <source>
        <dbReference type="ARBA" id="ARBA00022475"/>
    </source>
</evidence>
<dbReference type="EMBL" id="BMHP01000002">
    <property type="protein sequence ID" value="GGD66251.1"/>
    <property type="molecule type" value="Genomic_DNA"/>
</dbReference>
<dbReference type="Gene3D" id="1.10.3720.10">
    <property type="entry name" value="MetI-like"/>
    <property type="match status" value="1"/>
</dbReference>
<comment type="caution">
    <text evidence="9">The sequence shown here is derived from an EMBL/GenBank/DDBJ whole genome shotgun (WGS) entry which is preliminary data.</text>
</comment>
<keyword evidence="6 7" id="KW-0472">Membrane</keyword>
<dbReference type="PANTHER" id="PTHR43005">
    <property type="entry name" value="BLR7065 PROTEIN"/>
    <property type="match status" value="1"/>
</dbReference>
<dbReference type="AlphaFoldDB" id="A0A916YXG9"/>
<evidence type="ECO:0000259" key="8">
    <source>
        <dbReference type="PROSITE" id="PS50928"/>
    </source>
</evidence>
<feature type="transmembrane region" description="Helical" evidence="7">
    <location>
        <begin position="144"/>
        <end position="164"/>
    </location>
</feature>
<feature type="transmembrane region" description="Helical" evidence="7">
    <location>
        <begin position="298"/>
        <end position="320"/>
    </location>
</feature>
<dbReference type="Pfam" id="PF00528">
    <property type="entry name" value="BPD_transp_1"/>
    <property type="match status" value="1"/>
</dbReference>
<reference evidence="9" key="1">
    <citation type="journal article" date="2014" name="Int. J. Syst. Evol. Microbiol.">
        <title>Complete genome sequence of Corynebacterium casei LMG S-19264T (=DSM 44701T), isolated from a smear-ripened cheese.</title>
        <authorList>
            <consortium name="US DOE Joint Genome Institute (JGI-PGF)"/>
            <person name="Walter F."/>
            <person name="Albersmeier A."/>
            <person name="Kalinowski J."/>
            <person name="Ruckert C."/>
        </authorList>
    </citation>
    <scope>NUCLEOTIDE SEQUENCE</scope>
    <source>
        <strain evidence="9">CGMCC 1.15178</strain>
    </source>
</reference>
<keyword evidence="5 7" id="KW-1133">Transmembrane helix</keyword>
<evidence type="ECO:0000256" key="2">
    <source>
        <dbReference type="ARBA" id="ARBA00022448"/>
    </source>
</evidence>
<keyword evidence="2 7" id="KW-0813">Transport</keyword>
<evidence type="ECO:0000256" key="6">
    <source>
        <dbReference type="ARBA" id="ARBA00023136"/>
    </source>
</evidence>
<comment type="subcellular location">
    <subcellularLocation>
        <location evidence="1 7">Cell membrane</location>
        <topology evidence="1 7">Multi-pass membrane protein</topology>
    </subcellularLocation>
</comment>
<evidence type="ECO:0000256" key="4">
    <source>
        <dbReference type="ARBA" id="ARBA00022692"/>
    </source>
</evidence>
<dbReference type="InterPro" id="IPR035906">
    <property type="entry name" value="MetI-like_sf"/>
</dbReference>
<feature type="transmembrane region" description="Helical" evidence="7">
    <location>
        <begin position="112"/>
        <end position="132"/>
    </location>
</feature>
<dbReference type="SUPFAM" id="SSF161098">
    <property type="entry name" value="MetI-like"/>
    <property type="match status" value="1"/>
</dbReference>
<gene>
    <name evidence="9" type="ORF">GCM10010911_25030</name>
</gene>
<organism evidence="9 10">
    <name type="scientific">Paenibacillus nasutitermitis</name>
    <dbReference type="NCBI Taxonomy" id="1652958"/>
    <lineage>
        <taxon>Bacteria</taxon>
        <taxon>Bacillati</taxon>
        <taxon>Bacillota</taxon>
        <taxon>Bacilli</taxon>
        <taxon>Bacillales</taxon>
        <taxon>Paenibacillaceae</taxon>
        <taxon>Paenibacillus</taxon>
    </lineage>
</organism>
<dbReference type="GO" id="GO:0055085">
    <property type="term" value="P:transmembrane transport"/>
    <property type="evidence" value="ECO:0007669"/>
    <property type="project" value="InterPro"/>
</dbReference>
<dbReference type="GO" id="GO:0005886">
    <property type="term" value="C:plasma membrane"/>
    <property type="evidence" value="ECO:0007669"/>
    <property type="project" value="UniProtKB-SubCell"/>
</dbReference>
<keyword evidence="10" id="KW-1185">Reference proteome</keyword>
<dbReference type="InterPro" id="IPR000515">
    <property type="entry name" value="MetI-like"/>
</dbReference>
<evidence type="ECO:0000256" key="1">
    <source>
        <dbReference type="ARBA" id="ARBA00004651"/>
    </source>
</evidence>
<protein>
    <submittedName>
        <fullName evidence="9">ABC transporter permease</fullName>
    </submittedName>
</protein>
<keyword evidence="4 7" id="KW-0812">Transmembrane</keyword>
<dbReference type="PROSITE" id="PS50928">
    <property type="entry name" value="ABC_TM1"/>
    <property type="match status" value="1"/>
</dbReference>
<dbReference type="Proteomes" id="UP000612456">
    <property type="component" value="Unassembled WGS sequence"/>
</dbReference>
<evidence type="ECO:0000313" key="10">
    <source>
        <dbReference type="Proteomes" id="UP000612456"/>
    </source>
</evidence>
<evidence type="ECO:0000313" key="9">
    <source>
        <dbReference type="EMBL" id="GGD66251.1"/>
    </source>
</evidence>
<reference evidence="9" key="2">
    <citation type="submission" date="2020-09" db="EMBL/GenBank/DDBJ databases">
        <authorList>
            <person name="Sun Q."/>
            <person name="Zhou Y."/>
        </authorList>
    </citation>
    <scope>NUCLEOTIDE SEQUENCE</scope>
    <source>
        <strain evidence="9">CGMCC 1.15178</strain>
    </source>
</reference>
<feature type="domain" description="ABC transmembrane type-1" evidence="8">
    <location>
        <begin position="106"/>
        <end position="324"/>
    </location>
</feature>
<feature type="transmembrane region" description="Helical" evidence="7">
    <location>
        <begin position="256"/>
        <end position="278"/>
    </location>
</feature>
<dbReference type="PANTHER" id="PTHR43005:SF1">
    <property type="entry name" value="SPERMIDINE_PUTRESCINE TRANSPORT SYSTEM PERMEASE PROTEIN"/>
    <property type="match status" value="1"/>
</dbReference>
<comment type="similarity">
    <text evidence="7">Belongs to the binding-protein-dependent transport system permease family.</text>
</comment>
<evidence type="ECO:0000256" key="7">
    <source>
        <dbReference type="RuleBase" id="RU363032"/>
    </source>
</evidence>
<proteinExistence type="inferred from homology"/>
<keyword evidence="3" id="KW-1003">Cell membrane</keyword>
<sequence>MRNVMSSNTQIKTRVNSQRIVVTGNVKRNIGTQLKGLMIEVWKYRLSYLFIAPFFIAFFIFIVLPIAAGIALSFTYFNAIEFPTWVGWLNFQHLFSQDIIFLQHVLPNSFKFAVFVGPLGYACAFLLAWFIAQLPGTLRIWYALAMYAPSLTGGVAIAVVWQVAFTGDRTGYINSFLLKLGLIEKPILFLADKDYLMNIMILVSIWGSMGIGFLALLAGILNVDKQLYEAGQIDGISSRLQEIWYITIPSMKPQMLFAAIISIVNTLKSGGVGTAMAGNPTPDYAGQLMVSHIDDYGFIRFELGYASAISIVLLVIMLLLNRLLRALFDPKEGEEG</sequence>
<dbReference type="CDD" id="cd06261">
    <property type="entry name" value="TM_PBP2"/>
    <property type="match status" value="1"/>
</dbReference>
<feature type="transmembrane region" description="Helical" evidence="7">
    <location>
        <begin position="195"/>
        <end position="221"/>
    </location>
</feature>
<evidence type="ECO:0000256" key="5">
    <source>
        <dbReference type="ARBA" id="ARBA00022989"/>
    </source>
</evidence>